<dbReference type="EMBL" id="BFFO01000014">
    <property type="protein sequence ID" value="GBG97468.1"/>
    <property type="molecule type" value="Genomic_DNA"/>
</dbReference>
<evidence type="ECO:0000313" key="1">
    <source>
        <dbReference type="EMBL" id="GBG97468.1"/>
    </source>
</evidence>
<dbReference type="RefSeq" id="WP_109246424.1">
    <property type="nucleotide sequence ID" value="NZ_BFFO01000014.1"/>
</dbReference>
<comment type="caution">
    <text evidence="1">The sequence shown here is derived from an EMBL/GenBank/DDBJ whole genome shotgun (WGS) entry which is preliminary data.</text>
</comment>
<gene>
    <name evidence="1" type="ORF">NtB2_01614</name>
</gene>
<name>A0A2R5HKP3_9LACT</name>
<keyword evidence="2" id="KW-1185">Reference proteome</keyword>
<organism evidence="1 2">
    <name type="scientific">Lactococcus termiticola</name>
    <dbReference type="NCBI Taxonomy" id="2169526"/>
    <lineage>
        <taxon>Bacteria</taxon>
        <taxon>Bacillati</taxon>
        <taxon>Bacillota</taxon>
        <taxon>Bacilli</taxon>
        <taxon>Lactobacillales</taxon>
        <taxon>Streptococcaceae</taxon>
        <taxon>Lactococcus</taxon>
    </lineage>
</organism>
<reference evidence="1 2" key="1">
    <citation type="journal article" date="2018" name="Genome Announc.">
        <title>Draft Genome Sequence of Lactococcus sp. Strain NtB2 (JCM 32569), Isolated from the Gut of the Higher Termite Nasutitermes takasagoensis.</title>
        <authorList>
            <person name="Noda S."/>
            <person name="Aihara C."/>
            <person name="Yuki M."/>
            <person name="Ohkuma M."/>
        </authorList>
    </citation>
    <scope>NUCLEOTIDE SEQUENCE [LARGE SCALE GENOMIC DNA]</scope>
    <source>
        <strain evidence="1 2">NtB2</strain>
    </source>
</reference>
<sequence>MEKKCYTVLEIAQRGKEKFEIDLKDTRALEKQIRLVIRRENIQPIDKKKSTPRARNDANAYSEADKDRILDDFLFDYLRNMSNNEAVKKFKSSAEYQKMADEANEKYLEELERWMQEEAYRANYGNFPEQEKLTEYSEEVKKEKDRMVREALFSSYISSEGDLESVETLSKAAYLSQVFVSQFVTERLFSELFDFEMDEFVRDADKSNYIAQNSIGGDFGVEEMKLFDKLSNWRNYVSLKRE</sequence>
<dbReference type="AlphaFoldDB" id="A0A2R5HKP3"/>
<dbReference type="Proteomes" id="UP000245021">
    <property type="component" value="Unassembled WGS sequence"/>
</dbReference>
<evidence type="ECO:0000313" key="2">
    <source>
        <dbReference type="Proteomes" id="UP000245021"/>
    </source>
</evidence>
<proteinExistence type="predicted"/>
<protein>
    <submittedName>
        <fullName evidence="1">Uncharacterized protein</fullName>
    </submittedName>
</protein>
<accession>A0A2R5HKP3</accession>
<dbReference type="OrthoDB" id="9843784at2"/>